<dbReference type="Pfam" id="PF13460">
    <property type="entry name" value="NAD_binding_10"/>
    <property type="match status" value="1"/>
</dbReference>
<accession>A0A7X2NFS7</accession>
<feature type="domain" description="NAD(P)-binding" evidence="1">
    <location>
        <begin position="7"/>
        <end position="189"/>
    </location>
</feature>
<evidence type="ECO:0000259" key="1">
    <source>
        <dbReference type="Pfam" id="PF13460"/>
    </source>
</evidence>
<keyword evidence="3" id="KW-1185">Reference proteome</keyword>
<name>A0A7X2NFS7_9FIRM</name>
<dbReference type="Proteomes" id="UP000461754">
    <property type="component" value="Unassembled WGS sequence"/>
</dbReference>
<dbReference type="InterPro" id="IPR036291">
    <property type="entry name" value="NAD(P)-bd_dom_sf"/>
</dbReference>
<evidence type="ECO:0000313" key="2">
    <source>
        <dbReference type="EMBL" id="MSS19819.1"/>
    </source>
</evidence>
<gene>
    <name evidence="2" type="ORF">FYJ52_05310</name>
</gene>
<proteinExistence type="predicted"/>
<dbReference type="PANTHER" id="PTHR15020:SF50">
    <property type="entry name" value="UPF0659 PROTEIN YMR090W"/>
    <property type="match status" value="1"/>
</dbReference>
<dbReference type="PANTHER" id="PTHR15020">
    <property type="entry name" value="FLAVIN REDUCTASE-RELATED"/>
    <property type="match status" value="1"/>
</dbReference>
<dbReference type="EMBL" id="VUMO01000005">
    <property type="protein sequence ID" value="MSS19819.1"/>
    <property type="molecule type" value="Genomic_DNA"/>
</dbReference>
<dbReference type="SUPFAM" id="SSF51735">
    <property type="entry name" value="NAD(P)-binding Rossmann-fold domains"/>
    <property type="match status" value="1"/>
</dbReference>
<evidence type="ECO:0000313" key="3">
    <source>
        <dbReference type="Proteomes" id="UP000461754"/>
    </source>
</evidence>
<dbReference type="Gene3D" id="3.40.50.720">
    <property type="entry name" value="NAD(P)-binding Rossmann-like Domain"/>
    <property type="match status" value="1"/>
</dbReference>
<reference evidence="2 3" key="1">
    <citation type="submission" date="2019-08" db="EMBL/GenBank/DDBJ databases">
        <title>In-depth cultivation of the pig gut microbiome towards novel bacterial diversity and tailored functional studies.</title>
        <authorList>
            <person name="Wylensek D."/>
            <person name="Hitch T.C.A."/>
            <person name="Clavel T."/>
        </authorList>
    </citation>
    <scope>NUCLEOTIDE SEQUENCE [LARGE SCALE GENOMIC DNA]</scope>
    <source>
        <strain evidence="2 3">RF-744-FAT-4</strain>
    </source>
</reference>
<dbReference type="RefSeq" id="WP_205960771.1">
    <property type="nucleotide sequence ID" value="NZ_VUMO01000005.1"/>
</dbReference>
<organism evidence="2 3">
    <name type="scientific">Pseudoramibacter porci</name>
    <dbReference type="NCBI Taxonomy" id="2606631"/>
    <lineage>
        <taxon>Bacteria</taxon>
        <taxon>Bacillati</taxon>
        <taxon>Bacillota</taxon>
        <taxon>Clostridia</taxon>
        <taxon>Eubacteriales</taxon>
        <taxon>Eubacteriaceae</taxon>
        <taxon>Pseudoramibacter</taxon>
    </lineage>
</organism>
<protein>
    <submittedName>
        <fullName evidence="2">NAD(P)H-binding protein</fullName>
    </submittedName>
</protein>
<comment type="caution">
    <text evidence="2">The sequence shown here is derived from an EMBL/GenBank/DDBJ whole genome shotgun (WGS) entry which is preliminary data.</text>
</comment>
<dbReference type="AlphaFoldDB" id="A0A7X2NFS7"/>
<sequence length="213" mass="22560">MKIFAAGGSGRVATATIRILAGQGHAVYAGSRHPDTIVKGANIFPQALDLHGAVDALAEQVAGMDAVYFLAGSRGKDLLQTDAFGCVKLMQACERAGVKRYIQLSSIYSLQPEKWQGEPSLASIVNYDIARFFADQWLIRNTALDYTIVGPSVLTEAPAAGKIEVNPEHGTTNPIADVAAVLAGVLDRPNTFGKVIYMTGGDTPIDEALDAVK</sequence>
<dbReference type="InterPro" id="IPR016040">
    <property type="entry name" value="NAD(P)-bd_dom"/>
</dbReference>